<name>A0AA41ZE77_9SPHN</name>
<organism evidence="3 4">
    <name type="scientific">Sphingomonas lycopersici</name>
    <dbReference type="NCBI Taxonomy" id="2951807"/>
    <lineage>
        <taxon>Bacteria</taxon>
        <taxon>Pseudomonadati</taxon>
        <taxon>Pseudomonadota</taxon>
        <taxon>Alphaproteobacteria</taxon>
        <taxon>Sphingomonadales</taxon>
        <taxon>Sphingomonadaceae</taxon>
        <taxon>Sphingomonas</taxon>
    </lineage>
</organism>
<dbReference type="EMBL" id="JANFAV010000029">
    <property type="protein sequence ID" value="MCW6537702.1"/>
    <property type="molecule type" value="Genomic_DNA"/>
</dbReference>
<keyword evidence="1" id="KW-1133">Transmembrane helix</keyword>
<evidence type="ECO:0000313" key="3">
    <source>
        <dbReference type="EMBL" id="MCW6537702.1"/>
    </source>
</evidence>
<reference evidence="3" key="1">
    <citation type="submission" date="2022-06" db="EMBL/GenBank/DDBJ databases">
        <title>Sphingomonas sp. nov. isolated from rhizosphere soil of tomato.</title>
        <authorList>
            <person name="Dong H."/>
            <person name="Gao R."/>
        </authorList>
    </citation>
    <scope>NUCLEOTIDE SEQUENCE</scope>
    <source>
        <strain evidence="3">MMSM24</strain>
    </source>
</reference>
<comment type="caution">
    <text evidence="3">The sequence shown here is derived from an EMBL/GenBank/DDBJ whole genome shotgun (WGS) entry which is preliminary data.</text>
</comment>
<evidence type="ECO:0000313" key="4">
    <source>
        <dbReference type="Proteomes" id="UP001165565"/>
    </source>
</evidence>
<dbReference type="InterPro" id="IPR010333">
    <property type="entry name" value="VirJ"/>
</dbReference>
<keyword evidence="4" id="KW-1185">Reference proteome</keyword>
<dbReference type="Proteomes" id="UP001165565">
    <property type="component" value="Unassembled WGS sequence"/>
</dbReference>
<sequence>MHGSQAPILDTPRKRWPYRLAITGGVLAAVLIGIFYRATYFDRDPYVQVAATAPGRGIAALYFSGDMGLSFGIGATSADALAGAGISVTGFNTPVAFRTRRTAAETNRIVAAAVRHALAASPADRLVLIGRSFGADVLAASLPALPAELRRRIAAIVLVVPGRDVFFRTDPSNITYLGTPDSDGRRDIRAITWAPLTCIHGADETESACDGATQSNATDVAMPGGHFLKFDTDAIVRNIMLAIDRATGTVGAKPSPLARTGVGASGLTRAAA</sequence>
<keyword evidence="1" id="KW-0472">Membrane</keyword>
<feature type="transmembrane region" description="Helical" evidence="1">
    <location>
        <begin position="16"/>
        <end position="36"/>
    </location>
</feature>
<proteinExistence type="predicted"/>
<dbReference type="AlphaFoldDB" id="A0AA41ZE77"/>
<feature type="domain" description="Bacterial virulence" evidence="2">
    <location>
        <begin position="59"/>
        <end position="245"/>
    </location>
</feature>
<evidence type="ECO:0000259" key="2">
    <source>
        <dbReference type="Pfam" id="PF06057"/>
    </source>
</evidence>
<dbReference type="Pfam" id="PF06057">
    <property type="entry name" value="VirJ"/>
    <property type="match status" value="1"/>
</dbReference>
<dbReference type="InterPro" id="IPR029058">
    <property type="entry name" value="AB_hydrolase_fold"/>
</dbReference>
<dbReference type="SUPFAM" id="SSF53474">
    <property type="entry name" value="alpha/beta-Hydrolases"/>
    <property type="match status" value="1"/>
</dbReference>
<gene>
    <name evidence="3" type="ORF">NEE01_23250</name>
</gene>
<protein>
    <submittedName>
        <fullName evidence="3">Virulence factor</fullName>
    </submittedName>
</protein>
<accession>A0AA41ZE77</accession>
<evidence type="ECO:0000256" key="1">
    <source>
        <dbReference type="SAM" id="Phobius"/>
    </source>
</evidence>
<keyword evidence="1" id="KW-0812">Transmembrane</keyword>
<dbReference type="Gene3D" id="3.40.50.1820">
    <property type="entry name" value="alpha/beta hydrolase"/>
    <property type="match status" value="1"/>
</dbReference>
<dbReference type="RefSeq" id="WP_265271879.1">
    <property type="nucleotide sequence ID" value="NZ_JANFAV010000029.1"/>
</dbReference>